<evidence type="ECO:0000256" key="1">
    <source>
        <dbReference type="RuleBase" id="RU004508"/>
    </source>
</evidence>
<dbReference type="AlphaFoldDB" id="A0AAE3K9I0"/>
<dbReference type="SUPFAM" id="SSF53383">
    <property type="entry name" value="PLP-dependent transferases"/>
    <property type="match status" value="1"/>
</dbReference>
<gene>
    <name evidence="2" type="ORF">AArcSt2_14225</name>
</gene>
<dbReference type="InterPro" id="IPR015421">
    <property type="entry name" value="PyrdxlP-dep_Trfase_major"/>
</dbReference>
<keyword evidence="2" id="KW-0032">Aminotransferase</keyword>
<protein>
    <submittedName>
        <fullName evidence="2">DegT/DnrJ/EryC1/StrS family aminotransferase</fullName>
    </submittedName>
</protein>
<dbReference type="Pfam" id="PF01041">
    <property type="entry name" value="DegT_DnrJ_EryC1"/>
    <property type="match status" value="1"/>
</dbReference>
<organism evidence="2 3">
    <name type="scientific">Natronocalculus amylovorans</name>
    <dbReference type="NCBI Taxonomy" id="2917812"/>
    <lineage>
        <taxon>Archaea</taxon>
        <taxon>Methanobacteriati</taxon>
        <taxon>Methanobacteriota</taxon>
        <taxon>Stenosarchaea group</taxon>
        <taxon>Halobacteria</taxon>
        <taxon>Halobacteriales</taxon>
        <taxon>Haloferacaceae</taxon>
        <taxon>Natronocalculus</taxon>
    </lineage>
</organism>
<keyword evidence="1" id="KW-0663">Pyridoxal phosphate</keyword>
<keyword evidence="3" id="KW-1185">Reference proteome</keyword>
<dbReference type="GO" id="GO:0030170">
    <property type="term" value="F:pyridoxal phosphate binding"/>
    <property type="evidence" value="ECO:0007669"/>
    <property type="project" value="TreeGrafter"/>
</dbReference>
<comment type="caution">
    <text evidence="2">The sequence shown here is derived from an EMBL/GenBank/DDBJ whole genome shotgun (WGS) entry which is preliminary data.</text>
</comment>
<accession>A0AAE3K9I0</accession>
<dbReference type="GO" id="GO:0000271">
    <property type="term" value="P:polysaccharide biosynthetic process"/>
    <property type="evidence" value="ECO:0007669"/>
    <property type="project" value="TreeGrafter"/>
</dbReference>
<reference evidence="2" key="2">
    <citation type="submission" date="2022-02" db="EMBL/GenBank/DDBJ databases">
        <authorList>
            <person name="Elcheninov A.G."/>
            <person name="Sorokin D.Y."/>
            <person name="Kublanov I.V."/>
        </authorList>
    </citation>
    <scope>NUCLEOTIDE SEQUENCE</scope>
    <source>
        <strain evidence="2">AArc-St2</strain>
    </source>
</reference>
<dbReference type="PANTHER" id="PTHR30244">
    <property type="entry name" value="TRANSAMINASE"/>
    <property type="match status" value="1"/>
</dbReference>
<keyword evidence="2" id="KW-0808">Transferase</keyword>
<dbReference type="PANTHER" id="PTHR30244:SF34">
    <property type="entry name" value="DTDP-4-AMINO-4,6-DIDEOXYGALACTOSE TRANSAMINASE"/>
    <property type="match status" value="1"/>
</dbReference>
<name>A0AAE3K9I0_9EURY</name>
<dbReference type="GO" id="GO:0008483">
    <property type="term" value="F:transaminase activity"/>
    <property type="evidence" value="ECO:0007669"/>
    <property type="project" value="UniProtKB-KW"/>
</dbReference>
<dbReference type="Gene3D" id="3.40.640.10">
    <property type="entry name" value="Type I PLP-dependent aspartate aminotransferase-like (Major domain)"/>
    <property type="match status" value="1"/>
</dbReference>
<dbReference type="InterPro" id="IPR015422">
    <property type="entry name" value="PyrdxlP-dep_Trfase_small"/>
</dbReference>
<dbReference type="InterPro" id="IPR015424">
    <property type="entry name" value="PyrdxlP-dep_Trfase"/>
</dbReference>
<dbReference type="RefSeq" id="WP_174655003.1">
    <property type="nucleotide sequence ID" value="NZ_JAKRVX010000007.1"/>
</dbReference>
<dbReference type="InterPro" id="IPR000653">
    <property type="entry name" value="DegT/StrS_aminotransferase"/>
</dbReference>
<evidence type="ECO:0000313" key="2">
    <source>
        <dbReference type="EMBL" id="MCL9818096.1"/>
    </source>
</evidence>
<dbReference type="CDD" id="cd00616">
    <property type="entry name" value="AHBA_syn"/>
    <property type="match status" value="1"/>
</dbReference>
<comment type="similarity">
    <text evidence="1">Belongs to the DegT/DnrJ/EryC1 family.</text>
</comment>
<reference evidence="2" key="1">
    <citation type="journal article" date="2022" name="Syst. Appl. Microbiol.">
        <title>Natronocalculus amylovorans gen. nov., sp. nov., and Natranaeroarchaeum aerophilus sp. nov., dominant culturable amylolytic natronoarchaea from hypersaline soda lakes in southwestern Siberia.</title>
        <authorList>
            <person name="Sorokin D.Y."/>
            <person name="Elcheninov A.G."/>
            <person name="Khizhniak T.V."/>
            <person name="Koenen M."/>
            <person name="Bale N.J."/>
            <person name="Damste J.S.S."/>
            <person name="Kublanov I.V."/>
        </authorList>
    </citation>
    <scope>NUCLEOTIDE SEQUENCE</scope>
    <source>
        <strain evidence="2">AArc-St2</strain>
    </source>
</reference>
<sequence length="387" mass="41984">MSIPIANPAIGSEERKRVDEVLESGYIADGDVVREFEDSFSTFCGVEHGVATSNGTTALEVAFRALGLGDGDTVLTTPFSFIASANAIRLCGATAEFADIDPETYTLDPDAIREKIEELDGSVDAILVVHLYGLAAPMDEISEIADEHDLLVIEDAAQAHGAMIGETKVGGFGDAACFSFYPTKNMTTGEGGMVVTDTDEVATRARRYINHGRVGTYKHSEVGNNFRMTNIAAAIGLAQLDRLSEFNAARRMNATALTATLREIDIGRPPVVPESHTHVYHQYTVWVENRDAFVSYLDDAGVGTGVYYPLPIHEQPAYDSYNGSFPHAESAAEHVVSLPVHPQLSESDLDRICTVLRAYGQLKASVTEELTPERLQTMQAETNTMED</sequence>
<dbReference type="Gene3D" id="3.90.1150.10">
    <property type="entry name" value="Aspartate Aminotransferase, domain 1"/>
    <property type="match status" value="1"/>
</dbReference>
<dbReference type="EMBL" id="JAKRVX010000007">
    <property type="protein sequence ID" value="MCL9818096.1"/>
    <property type="molecule type" value="Genomic_DNA"/>
</dbReference>
<dbReference type="PIRSF" id="PIRSF000390">
    <property type="entry name" value="PLP_StrS"/>
    <property type="match status" value="1"/>
</dbReference>
<proteinExistence type="inferred from homology"/>
<evidence type="ECO:0000313" key="3">
    <source>
        <dbReference type="Proteomes" id="UP001203207"/>
    </source>
</evidence>
<dbReference type="Proteomes" id="UP001203207">
    <property type="component" value="Unassembled WGS sequence"/>
</dbReference>